<evidence type="ECO:0000256" key="4">
    <source>
        <dbReference type="ARBA" id="ARBA00023125"/>
    </source>
</evidence>
<evidence type="ECO:0000313" key="8">
    <source>
        <dbReference type="Proteomes" id="UP000000603"/>
    </source>
</evidence>
<dbReference type="PANTHER" id="PTHR33164:SF5">
    <property type="entry name" value="ORGANIC HYDROPEROXIDE RESISTANCE TRANSCRIPTIONAL REGULATOR"/>
    <property type="match status" value="1"/>
</dbReference>
<reference evidence="7 8" key="1">
    <citation type="journal article" date="2004" name="Science">
        <title>The complete genome sequence of Propionibacterium acnes, a commensal of human skin.</title>
        <authorList>
            <person name="Bruggemann H."/>
            <person name="Henne A."/>
            <person name="Hoster F."/>
            <person name="Liesegang H."/>
            <person name="Wiezer A."/>
            <person name="Strittmatter A."/>
            <person name="Hujer S."/>
            <person name="Durre P."/>
            <person name="Gottschalk G."/>
        </authorList>
    </citation>
    <scope>NUCLEOTIDE SEQUENCE [LARGE SCALE GENOMIC DNA]</scope>
    <source>
        <strain evidence="8">DSM 16379 / KPA171202</strain>
    </source>
</reference>
<dbReference type="Pfam" id="PF22381">
    <property type="entry name" value="Staph_reg_Sar_Rot"/>
    <property type="match status" value="1"/>
</dbReference>
<dbReference type="InterPro" id="IPR000835">
    <property type="entry name" value="HTH_MarR-typ"/>
</dbReference>
<organism evidence="7 8">
    <name type="scientific">Cutibacterium acnes (strain DSM 16379 / KPA171202)</name>
    <name type="common">Propionibacterium acnes</name>
    <dbReference type="NCBI Taxonomy" id="267747"/>
    <lineage>
        <taxon>Bacteria</taxon>
        <taxon>Bacillati</taxon>
        <taxon>Actinomycetota</taxon>
        <taxon>Actinomycetes</taxon>
        <taxon>Propionibacteriales</taxon>
        <taxon>Propionibacteriaceae</taxon>
        <taxon>Cutibacterium</taxon>
    </lineage>
</organism>
<dbReference type="GO" id="GO:0003700">
    <property type="term" value="F:DNA-binding transcription factor activity"/>
    <property type="evidence" value="ECO:0007669"/>
    <property type="project" value="InterPro"/>
</dbReference>
<name>Q6AA82_CUTAK</name>
<dbReference type="InterPro" id="IPR036388">
    <property type="entry name" value="WH-like_DNA-bd_sf"/>
</dbReference>
<dbReference type="GO" id="GO:0003677">
    <property type="term" value="F:DNA binding"/>
    <property type="evidence" value="ECO:0007669"/>
    <property type="project" value="UniProtKB-KW"/>
</dbReference>
<dbReference type="SUPFAM" id="SSF46785">
    <property type="entry name" value="Winged helix' DNA-binding domain"/>
    <property type="match status" value="1"/>
</dbReference>
<dbReference type="EnsemblBacteria" id="AAT82334">
    <property type="protein sequence ID" value="AAT82334"/>
    <property type="gene ID" value="PPA0579"/>
</dbReference>
<dbReference type="Gene3D" id="1.10.10.10">
    <property type="entry name" value="Winged helix-like DNA-binding domain superfamily/Winged helix DNA-binding domain"/>
    <property type="match status" value="1"/>
</dbReference>
<dbReference type="GO" id="GO:0005737">
    <property type="term" value="C:cytoplasm"/>
    <property type="evidence" value="ECO:0007669"/>
    <property type="project" value="UniProtKB-SubCell"/>
</dbReference>
<dbReference type="PANTHER" id="PTHR33164">
    <property type="entry name" value="TRANSCRIPTIONAL REGULATOR, MARR FAMILY"/>
    <property type="match status" value="1"/>
</dbReference>
<keyword evidence="5" id="KW-0804">Transcription</keyword>
<dbReference type="HOGENOM" id="CLU_083287_3_0_11"/>
<protein>
    <submittedName>
        <fullName evidence="7">Transcriptional regulator MarR family</fullName>
    </submittedName>
</protein>
<dbReference type="EMBL" id="AE017283">
    <property type="protein sequence ID" value="AAT82334.1"/>
    <property type="molecule type" value="Genomic_DNA"/>
</dbReference>
<dbReference type="KEGG" id="pac:PPA0579"/>
<comment type="subcellular location">
    <subcellularLocation>
        <location evidence="1">Cytoplasm</location>
    </subcellularLocation>
</comment>
<keyword evidence="2" id="KW-0963">Cytoplasm</keyword>
<dbReference type="Proteomes" id="UP000000603">
    <property type="component" value="Chromosome"/>
</dbReference>
<accession>Q6AA82</accession>
<evidence type="ECO:0000256" key="2">
    <source>
        <dbReference type="ARBA" id="ARBA00022490"/>
    </source>
</evidence>
<proteinExistence type="predicted"/>
<gene>
    <name evidence="7" type="ordered locus">PPA0579</name>
</gene>
<feature type="domain" description="HTH marR-type" evidence="6">
    <location>
        <begin position="71"/>
        <end position="202"/>
    </location>
</feature>
<evidence type="ECO:0000259" key="6">
    <source>
        <dbReference type="PROSITE" id="PS50995"/>
    </source>
</evidence>
<evidence type="ECO:0000313" key="7">
    <source>
        <dbReference type="EMBL" id="AAT82334.1"/>
    </source>
</evidence>
<keyword evidence="4" id="KW-0238">DNA-binding</keyword>
<dbReference type="FunFam" id="1.10.10.10:FF:000163">
    <property type="entry name" value="MarR family transcriptional regulator"/>
    <property type="match status" value="1"/>
</dbReference>
<dbReference type="InterPro" id="IPR036390">
    <property type="entry name" value="WH_DNA-bd_sf"/>
</dbReference>
<dbReference type="eggNOG" id="COG1846">
    <property type="taxonomic scope" value="Bacteria"/>
</dbReference>
<evidence type="ECO:0000256" key="3">
    <source>
        <dbReference type="ARBA" id="ARBA00023015"/>
    </source>
</evidence>
<sequence>MTIAAGTGSNSLGGVDGLDLDHGVSLLAGRMCADVSVVQRYKKHSAQLSCVQSCCASNILPVVHDQTLDLDDQFCFSLYRASRAVTRAYRPLLEGIGLTYPQYLAMLVLWHAEGPVGVNDIGTRLHLDSGTLTPLLRRLEDAGFITRAWSNDDERRRIISLTEGGRSLRHQAAGLPERMLALYPTPPQELAQVKAFLDDLATQLE</sequence>
<dbReference type="AlphaFoldDB" id="Q6AA82"/>
<dbReference type="SMART" id="SM00347">
    <property type="entry name" value="HTH_MARR"/>
    <property type="match status" value="1"/>
</dbReference>
<dbReference type="InterPro" id="IPR039422">
    <property type="entry name" value="MarR/SlyA-like"/>
</dbReference>
<keyword evidence="3" id="KW-0805">Transcription regulation</keyword>
<dbReference type="PROSITE" id="PS50995">
    <property type="entry name" value="HTH_MARR_2"/>
    <property type="match status" value="1"/>
</dbReference>
<evidence type="ECO:0000256" key="5">
    <source>
        <dbReference type="ARBA" id="ARBA00023163"/>
    </source>
</evidence>
<dbReference type="InterPro" id="IPR055166">
    <property type="entry name" value="Transc_reg_Sar_Rot_HTH"/>
</dbReference>
<evidence type="ECO:0000256" key="1">
    <source>
        <dbReference type="ARBA" id="ARBA00004496"/>
    </source>
</evidence>
<dbReference type="GO" id="GO:0006950">
    <property type="term" value="P:response to stress"/>
    <property type="evidence" value="ECO:0007669"/>
    <property type="project" value="TreeGrafter"/>
</dbReference>